<gene>
    <name evidence="3" type="ORF">SAY87_009572</name>
</gene>
<accession>A0AAN7K177</accession>
<evidence type="ECO:0000256" key="2">
    <source>
        <dbReference type="SAM" id="SignalP"/>
    </source>
</evidence>
<reference evidence="3 4" key="1">
    <citation type="journal article" date="2023" name="Hortic Res">
        <title>Pangenome of water caltrop reveals structural variations and asymmetric subgenome divergence after allopolyploidization.</title>
        <authorList>
            <person name="Zhang X."/>
            <person name="Chen Y."/>
            <person name="Wang L."/>
            <person name="Yuan Y."/>
            <person name="Fang M."/>
            <person name="Shi L."/>
            <person name="Lu R."/>
            <person name="Comes H.P."/>
            <person name="Ma Y."/>
            <person name="Chen Y."/>
            <person name="Huang G."/>
            <person name="Zhou Y."/>
            <person name="Zheng Z."/>
            <person name="Qiu Y."/>
        </authorList>
    </citation>
    <scope>NUCLEOTIDE SEQUENCE [LARGE SCALE GENOMIC DNA]</scope>
    <source>
        <tissue evidence="3">Roots</tissue>
    </source>
</reference>
<protein>
    <submittedName>
        <fullName evidence="3">Uncharacterized protein</fullName>
    </submittedName>
</protein>
<feature type="region of interest" description="Disordered" evidence="1">
    <location>
        <begin position="80"/>
        <end position="100"/>
    </location>
</feature>
<name>A0AAN7K177_9MYRT</name>
<evidence type="ECO:0000313" key="3">
    <source>
        <dbReference type="EMBL" id="KAK4755815.1"/>
    </source>
</evidence>
<organism evidence="3 4">
    <name type="scientific">Trapa incisa</name>
    <dbReference type="NCBI Taxonomy" id="236973"/>
    <lineage>
        <taxon>Eukaryota</taxon>
        <taxon>Viridiplantae</taxon>
        <taxon>Streptophyta</taxon>
        <taxon>Embryophyta</taxon>
        <taxon>Tracheophyta</taxon>
        <taxon>Spermatophyta</taxon>
        <taxon>Magnoliopsida</taxon>
        <taxon>eudicotyledons</taxon>
        <taxon>Gunneridae</taxon>
        <taxon>Pentapetalae</taxon>
        <taxon>rosids</taxon>
        <taxon>malvids</taxon>
        <taxon>Myrtales</taxon>
        <taxon>Lythraceae</taxon>
        <taxon>Trapa</taxon>
    </lineage>
</organism>
<proteinExistence type="predicted"/>
<evidence type="ECO:0000313" key="4">
    <source>
        <dbReference type="Proteomes" id="UP001345219"/>
    </source>
</evidence>
<keyword evidence="2" id="KW-0732">Signal</keyword>
<dbReference type="EMBL" id="JAXIOK010000014">
    <property type="protein sequence ID" value="KAK4755815.1"/>
    <property type="molecule type" value="Genomic_DNA"/>
</dbReference>
<comment type="caution">
    <text evidence="3">The sequence shown here is derived from an EMBL/GenBank/DDBJ whole genome shotgun (WGS) entry which is preliminary data.</text>
</comment>
<keyword evidence="4" id="KW-1185">Reference proteome</keyword>
<sequence length="158" mass="17790">MSSSSKHLPLLLFAVVLLTTTAIIDAHEHHHHDHDHGHYEPPHKHHPSKVLLEYMGDHCPEQEPPLMHERPYGHCMPSPQHGPPLHHEEMPPKGRGGQELPYEHKPPHGHMLVETTMAHPPACPCPICKSHQQPGQGMVEEVKVAYKPPRKMEPSAIP</sequence>
<feature type="signal peptide" evidence="2">
    <location>
        <begin position="1"/>
        <end position="26"/>
    </location>
</feature>
<evidence type="ECO:0000256" key="1">
    <source>
        <dbReference type="SAM" id="MobiDB-lite"/>
    </source>
</evidence>
<dbReference type="Proteomes" id="UP001345219">
    <property type="component" value="Chromosome 8"/>
</dbReference>
<dbReference type="AlphaFoldDB" id="A0AAN7K177"/>
<feature type="chain" id="PRO_5042901417" evidence="2">
    <location>
        <begin position="27"/>
        <end position="158"/>
    </location>
</feature>